<gene>
    <name evidence="4" type="ORF">SO694_00060025</name>
</gene>
<evidence type="ECO:0000313" key="4">
    <source>
        <dbReference type="EMBL" id="KAK7236139.1"/>
    </source>
</evidence>
<comment type="caution">
    <text evidence="4">The sequence shown here is derived from an EMBL/GenBank/DDBJ whole genome shotgun (WGS) entry which is preliminary data.</text>
</comment>
<evidence type="ECO:0000256" key="1">
    <source>
        <dbReference type="SAM" id="MobiDB-lite"/>
    </source>
</evidence>
<sequence length="208" mass="23150">MVISSRTAVVLLLVFNVAQGFVAKPQPRCVLRRDAGFGAATNRQPQKKKKDAKPKPKPPPELCPCHSGLPYATCCAQYHADHTTVPDPESLLRSRYAAFSLMLPEFLVDTTHPDHKDYGSGTRAERVAKMSKGLEASRFTALRVKCQECKGDDEHEITFEADIQPAKQRGYGAKAVTLFERSVFRRREGVWLYAEGLDVNAETTKASR</sequence>
<name>A0ABR1FR89_AURAN</name>
<organism evidence="4 5">
    <name type="scientific">Aureococcus anophagefferens</name>
    <name type="common">Harmful bloom alga</name>
    <dbReference type="NCBI Taxonomy" id="44056"/>
    <lineage>
        <taxon>Eukaryota</taxon>
        <taxon>Sar</taxon>
        <taxon>Stramenopiles</taxon>
        <taxon>Ochrophyta</taxon>
        <taxon>Pelagophyceae</taxon>
        <taxon>Pelagomonadales</taxon>
        <taxon>Pelagomonadaceae</taxon>
        <taxon>Aureococcus</taxon>
    </lineage>
</organism>
<evidence type="ECO:0000256" key="2">
    <source>
        <dbReference type="SAM" id="SignalP"/>
    </source>
</evidence>
<keyword evidence="2" id="KW-0732">Signal</keyword>
<feature type="compositionally biased region" description="Basic residues" evidence="1">
    <location>
        <begin position="45"/>
        <end position="56"/>
    </location>
</feature>
<feature type="chain" id="PRO_5046578090" description="YchJ-like middle NTF2-like domain-containing protein" evidence="2">
    <location>
        <begin position="21"/>
        <end position="208"/>
    </location>
</feature>
<evidence type="ECO:0000259" key="3">
    <source>
        <dbReference type="Pfam" id="PF17775"/>
    </source>
</evidence>
<dbReference type="SUPFAM" id="SSF54427">
    <property type="entry name" value="NTF2-like"/>
    <property type="match status" value="1"/>
</dbReference>
<dbReference type="Proteomes" id="UP001363151">
    <property type="component" value="Unassembled WGS sequence"/>
</dbReference>
<feature type="signal peptide" evidence="2">
    <location>
        <begin position="1"/>
        <end position="20"/>
    </location>
</feature>
<dbReference type="Pfam" id="PF02810">
    <property type="entry name" value="SEC-C"/>
    <property type="match status" value="1"/>
</dbReference>
<dbReference type="EMBL" id="JBBJCI010000286">
    <property type="protein sequence ID" value="KAK7236139.1"/>
    <property type="molecule type" value="Genomic_DNA"/>
</dbReference>
<evidence type="ECO:0000313" key="5">
    <source>
        <dbReference type="Proteomes" id="UP001363151"/>
    </source>
</evidence>
<keyword evidence="5" id="KW-1185">Reference proteome</keyword>
<protein>
    <recommendedName>
        <fullName evidence="3">YchJ-like middle NTF2-like domain-containing protein</fullName>
    </recommendedName>
</protein>
<dbReference type="InterPro" id="IPR048469">
    <property type="entry name" value="YchJ-like_M"/>
</dbReference>
<dbReference type="Pfam" id="PF17775">
    <property type="entry name" value="YchJ_M-like"/>
    <property type="match status" value="1"/>
</dbReference>
<reference evidence="4 5" key="1">
    <citation type="submission" date="2024-03" db="EMBL/GenBank/DDBJ databases">
        <title>Aureococcus anophagefferens CCMP1851 and Kratosvirus quantuckense: Draft genome of a second virus-susceptible host strain in the model system.</title>
        <authorList>
            <person name="Chase E."/>
            <person name="Truchon A.R."/>
            <person name="Schepens W."/>
            <person name="Wilhelm S.W."/>
        </authorList>
    </citation>
    <scope>NUCLEOTIDE SEQUENCE [LARGE SCALE GENOMIC DNA]</scope>
    <source>
        <strain evidence="4 5">CCMP1851</strain>
    </source>
</reference>
<accession>A0ABR1FR89</accession>
<dbReference type="InterPro" id="IPR032710">
    <property type="entry name" value="NTF2-like_dom_sf"/>
</dbReference>
<dbReference type="Gene3D" id="3.10.450.50">
    <property type="match status" value="1"/>
</dbReference>
<dbReference type="InterPro" id="IPR004027">
    <property type="entry name" value="SEC_C_motif"/>
</dbReference>
<feature type="region of interest" description="Disordered" evidence="1">
    <location>
        <begin position="36"/>
        <end position="61"/>
    </location>
</feature>
<feature type="domain" description="YchJ-like middle NTF2-like" evidence="3">
    <location>
        <begin position="87"/>
        <end position="196"/>
    </location>
</feature>
<proteinExistence type="predicted"/>